<gene>
    <name evidence="4" type="ORF">E0H73_30660</name>
</gene>
<dbReference type="RefSeq" id="WP_131362070.1">
    <property type="nucleotide sequence ID" value="NZ_SJKB01000010.1"/>
</dbReference>
<feature type="compositionally biased region" description="Low complexity" evidence="1">
    <location>
        <begin position="52"/>
        <end position="85"/>
    </location>
</feature>
<dbReference type="OrthoDB" id="3830130at2"/>
<evidence type="ECO:0000313" key="5">
    <source>
        <dbReference type="Proteomes" id="UP000291144"/>
    </source>
</evidence>
<feature type="compositionally biased region" description="Low complexity" evidence="1">
    <location>
        <begin position="272"/>
        <end position="284"/>
    </location>
</feature>
<sequence length="291" mass="30595">MSSVRVMRVVVLAVAALLLGSCGDGGTVGSPTVAPSRSPGERPEVTGTVPSPTRSPARAETAAPSPEETETTRTPARPETTAPSSEDTQPDPTRTVTRTETDAPPPAPTQTETRTETITPTQSEPASPTSPPTSPAIAPTSAEASDTPSWLWWLLIAFLVALAVAIPLLVRSRHRRAWRDDLAAAEQDVAWFARSLIPDLRQTGSVEAAAGGWTIAASRVTAAEDRLTVLQDSAPDDSDRARATTLRDAVRSARLRMEALRDSSTAETLSQDLDAAAADLESALTPPAPPE</sequence>
<feature type="region of interest" description="Disordered" evidence="1">
    <location>
        <begin position="261"/>
        <end position="291"/>
    </location>
</feature>
<protein>
    <recommendedName>
        <fullName evidence="6">DUF4129 domain-containing protein</fullName>
    </recommendedName>
</protein>
<keyword evidence="5" id="KW-1185">Reference proteome</keyword>
<organism evidence="4 5">
    <name type="scientific">Kribbella pittospori</name>
    <dbReference type="NCBI Taxonomy" id="722689"/>
    <lineage>
        <taxon>Bacteria</taxon>
        <taxon>Bacillati</taxon>
        <taxon>Actinomycetota</taxon>
        <taxon>Actinomycetes</taxon>
        <taxon>Propionibacteriales</taxon>
        <taxon>Kribbellaceae</taxon>
        <taxon>Kribbella</taxon>
    </lineage>
</organism>
<dbReference type="PROSITE" id="PS51257">
    <property type="entry name" value="PROKAR_LIPOPROTEIN"/>
    <property type="match status" value="1"/>
</dbReference>
<feature type="compositionally biased region" description="Polar residues" evidence="1">
    <location>
        <begin position="86"/>
        <end position="96"/>
    </location>
</feature>
<feature type="compositionally biased region" description="Polar residues" evidence="1">
    <location>
        <begin position="262"/>
        <end position="271"/>
    </location>
</feature>
<evidence type="ECO:0000313" key="4">
    <source>
        <dbReference type="EMBL" id="TCC57721.1"/>
    </source>
</evidence>
<name>A0A4R0KBL1_9ACTN</name>
<feature type="signal peptide" evidence="3">
    <location>
        <begin position="1"/>
        <end position="26"/>
    </location>
</feature>
<feature type="chain" id="PRO_5039477711" description="DUF4129 domain-containing protein" evidence="3">
    <location>
        <begin position="27"/>
        <end position="291"/>
    </location>
</feature>
<proteinExistence type="predicted"/>
<feature type="transmembrane region" description="Helical" evidence="2">
    <location>
        <begin position="150"/>
        <end position="170"/>
    </location>
</feature>
<reference evidence="4 5" key="1">
    <citation type="submission" date="2019-02" db="EMBL/GenBank/DDBJ databases">
        <title>Kribbella capetownensis sp. nov. and Kribbella speibonae sp. nov., isolated from soil.</title>
        <authorList>
            <person name="Curtis S.M."/>
            <person name="Norton I."/>
            <person name="Everest G.J."/>
            <person name="Meyers P.R."/>
        </authorList>
    </citation>
    <scope>NUCLEOTIDE SEQUENCE [LARGE SCALE GENOMIC DNA]</scope>
    <source>
        <strain evidence="4 5">NRRL B-24813</strain>
    </source>
</reference>
<dbReference type="EMBL" id="SJKB01000010">
    <property type="protein sequence ID" value="TCC57721.1"/>
    <property type="molecule type" value="Genomic_DNA"/>
</dbReference>
<evidence type="ECO:0000256" key="1">
    <source>
        <dbReference type="SAM" id="MobiDB-lite"/>
    </source>
</evidence>
<keyword evidence="2" id="KW-0812">Transmembrane</keyword>
<dbReference type="Proteomes" id="UP000291144">
    <property type="component" value="Unassembled WGS sequence"/>
</dbReference>
<evidence type="ECO:0000256" key="2">
    <source>
        <dbReference type="SAM" id="Phobius"/>
    </source>
</evidence>
<dbReference type="AlphaFoldDB" id="A0A4R0KBL1"/>
<evidence type="ECO:0008006" key="6">
    <source>
        <dbReference type="Google" id="ProtNLM"/>
    </source>
</evidence>
<keyword evidence="3" id="KW-0732">Signal</keyword>
<keyword evidence="2" id="KW-0472">Membrane</keyword>
<keyword evidence="2" id="KW-1133">Transmembrane helix</keyword>
<accession>A0A4R0KBL1</accession>
<feature type="compositionally biased region" description="Low complexity" evidence="1">
    <location>
        <begin position="109"/>
        <end position="127"/>
    </location>
</feature>
<comment type="caution">
    <text evidence="4">The sequence shown here is derived from an EMBL/GenBank/DDBJ whole genome shotgun (WGS) entry which is preliminary data.</text>
</comment>
<feature type="region of interest" description="Disordered" evidence="1">
    <location>
        <begin position="21"/>
        <end position="142"/>
    </location>
</feature>
<evidence type="ECO:0000256" key="3">
    <source>
        <dbReference type="SAM" id="SignalP"/>
    </source>
</evidence>